<proteinExistence type="predicted"/>
<feature type="transmembrane region" description="Helical" evidence="5">
    <location>
        <begin position="792"/>
        <end position="813"/>
    </location>
</feature>
<dbReference type="GO" id="GO:0016020">
    <property type="term" value="C:membrane"/>
    <property type="evidence" value="ECO:0007669"/>
    <property type="project" value="UniProtKB-SubCell"/>
</dbReference>
<dbReference type="Proteomes" id="UP000228976">
    <property type="component" value="Unassembled WGS sequence"/>
</dbReference>
<feature type="transmembrane region" description="Helical" evidence="5">
    <location>
        <begin position="650"/>
        <end position="669"/>
    </location>
</feature>
<feature type="domain" description="ABC-2 type transporter transmembrane" evidence="6">
    <location>
        <begin position="544"/>
        <end position="695"/>
    </location>
</feature>
<dbReference type="PANTHER" id="PTHR43077:SF10">
    <property type="entry name" value="TRANSPORT PERMEASE PROTEIN"/>
    <property type="match status" value="1"/>
</dbReference>
<gene>
    <name evidence="8" type="ORF">AEAE_0159</name>
</gene>
<protein>
    <submittedName>
        <fullName evidence="8">ABC transporter</fullName>
    </submittedName>
</protein>
<dbReference type="OrthoDB" id="9811483at2"/>
<evidence type="ECO:0000256" key="4">
    <source>
        <dbReference type="ARBA" id="ARBA00023136"/>
    </source>
</evidence>
<keyword evidence="4 5" id="KW-0472">Membrane</keyword>
<evidence type="ECO:0000256" key="2">
    <source>
        <dbReference type="ARBA" id="ARBA00022692"/>
    </source>
</evidence>
<comment type="subcellular location">
    <subcellularLocation>
        <location evidence="1">Membrane</location>
        <topology evidence="1">Multi-pass membrane protein</topology>
    </subcellularLocation>
</comment>
<feature type="transmembrane region" description="Helical" evidence="5">
    <location>
        <begin position="708"/>
        <end position="729"/>
    </location>
</feature>
<dbReference type="InterPro" id="IPR017500">
    <property type="entry name" value="Phage_infect_YhgE_N"/>
</dbReference>
<dbReference type="NCBIfam" id="TIGR03062">
    <property type="entry name" value="pip_yhgE_Cterm"/>
    <property type="match status" value="1"/>
</dbReference>
<name>A0A261FCH5_9BIFI</name>
<feature type="transmembrane region" description="Helical" evidence="5">
    <location>
        <begin position="12"/>
        <end position="38"/>
    </location>
</feature>
<feature type="transmembrane region" description="Helical" evidence="5">
    <location>
        <begin position="587"/>
        <end position="614"/>
    </location>
</feature>
<feature type="transmembrane region" description="Helical" evidence="5">
    <location>
        <begin position="620"/>
        <end position="638"/>
    </location>
</feature>
<evidence type="ECO:0000259" key="6">
    <source>
        <dbReference type="Pfam" id="PF01061"/>
    </source>
</evidence>
<dbReference type="PANTHER" id="PTHR43077">
    <property type="entry name" value="TRANSPORT PERMEASE YVFS-RELATED"/>
    <property type="match status" value="1"/>
</dbReference>
<keyword evidence="2 5" id="KW-0812">Transmembrane</keyword>
<dbReference type="Pfam" id="PF01061">
    <property type="entry name" value="ABC2_membrane"/>
    <property type="match status" value="1"/>
</dbReference>
<dbReference type="NCBIfam" id="TIGR03061">
    <property type="entry name" value="pip_yhgE_Nterm"/>
    <property type="match status" value="1"/>
</dbReference>
<comment type="caution">
    <text evidence="8">The sequence shown here is derived from an EMBL/GenBank/DDBJ whole genome shotgun (WGS) entry which is preliminary data.</text>
</comment>
<dbReference type="Gene3D" id="3.40.1710.10">
    <property type="entry name" value="abc type-2 transporter like domain"/>
    <property type="match status" value="1"/>
</dbReference>
<keyword evidence="3 5" id="KW-1133">Transmembrane helix</keyword>
<dbReference type="Pfam" id="PF12698">
    <property type="entry name" value="ABC2_membrane_3"/>
    <property type="match status" value="1"/>
</dbReference>
<accession>A0A261FCH5</accession>
<dbReference type="AlphaFoldDB" id="A0A261FCH5"/>
<reference evidence="8 9" key="1">
    <citation type="journal article" date="2017" name="BMC Genomics">
        <title>Comparative genomic and phylogenomic analyses of the Bifidobacteriaceae family.</title>
        <authorList>
            <person name="Lugli G.A."/>
            <person name="Milani C."/>
            <person name="Turroni F."/>
            <person name="Duranti S."/>
            <person name="Mancabelli L."/>
            <person name="Mangifesta M."/>
            <person name="Ferrario C."/>
            <person name="Modesto M."/>
            <person name="Mattarelli P."/>
            <person name="Jiri K."/>
            <person name="van Sinderen D."/>
            <person name="Ventura M."/>
        </authorList>
    </citation>
    <scope>NUCLEOTIDE SEQUENCE [LARGE SCALE GENOMIC DNA]</scope>
    <source>
        <strain evidence="8 9">LMG 21773</strain>
    </source>
</reference>
<evidence type="ECO:0000256" key="5">
    <source>
        <dbReference type="SAM" id="Phobius"/>
    </source>
</evidence>
<organism evidence="8 9">
    <name type="scientific">Aeriscardovia aeriphila</name>
    <dbReference type="NCBI Taxonomy" id="218139"/>
    <lineage>
        <taxon>Bacteria</taxon>
        <taxon>Bacillati</taxon>
        <taxon>Actinomycetota</taxon>
        <taxon>Actinomycetes</taxon>
        <taxon>Bifidobacteriales</taxon>
        <taxon>Bifidobacteriaceae</taxon>
        <taxon>Aeriscardovia</taxon>
    </lineage>
</organism>
<keyword evidence="9" id="KW-1185">Reference proteome</keyword>
<evidence type="ECO:0000256" key="3">
    <source>
        <dbReference type="ARBA" id="ARBA00022989"/>
    </source>
</evidence>
<evidence type="ECO:0000313" key="8">
    <source>
        <dbReference type="EMBL" id="OZG56850.1"/>
    </source>
</evidence>
<dbReference type="EMBL" id="MWWU01000001">
    <property type="protein sequence ID" value="OZG56850.1"/>
    <property type="molecule type" value="Genomic_DNA"/>
</dbReference>
<dbReference type="InterPro" id="IPR051328">
    <property type="entry name" value="T7SS_ABC-Transporter"/>
</dbReference>
<evidence type="ECO:0000313" key="9">
    <source>
        <dbReference type="Proteomes" id="UP000228976"/>
    </source>
</evidence>
<dbReference type="InterPro" id="IPR017501">
    <property type="entry name" value="Phage_infect_YhgE_C"/>
</dbReference>
<feature type="transmembrane region" description="Helical" evidence="5">
    <location>
        <begin position="819"/>
        <end position="839"/>
    </location>
</feature>
<dbReference type="GO" id="GO:0140359">
    <property type="term" value="F:ABC-type transporter activity"/>
    <property type="evidence" value="ECO:0007669"/>
    <property type="project" value="InterPro"/>
</dbReference>
<dbReference type="InterPro" id="IPR013525">
    <property type="entry name" value="ABC2_TM"/>
</dbReference>
<sequence>MRTIWAIYRRDIRRLFASFPMVVITLGISIIPCFYAWFNIAADMDPYGNTSHIQVAVANEDEPVESQAAGKLDVGSQIIDNLKKNKDIGWRFTTKQAALNGVKAGSYFAAIIIPTDFSARLASLAAFDDTPQQPKLQYYVNEKASAVAPKVTDSASSTLQQQLISTVVTEASHAVASQVKSFATTYDKRQRSLLSRTLAQIAQASDKLTITSDSLKDYSETLSNTRTSLAATTGTLRTLSSQAQKVKKDLASGDTTLAQARQDAQNLALSVNQASSKAASEVSRISANATATSSSVASDIHSAHGTASGVLSRAQSALDEAQGIRDSLPDLASSLRDLASSPNVPANVSDQLIQAAGLIEGVKTIADSTHEATQTLVSGVSSTVDSLDSTANQADTAIHQLADSTSTQVNALAGLNTSLQNTAVPALSHGLDSLSSASSRLTAALDEVSELSSSSVTVISRLDHTLAKLDDALTTTRHELDTTRDQLKNMATDMATLSSSQAVADIASLMHLDAKGIASFMASPAQLVTKTDYPMKNYGSSMTPVFVSVAIWVGSYMLAMAFRFDVDKEGLTDKRGRTLHISARQAYLARQLFFATFATFQSLIGSIVSMFLGIGVEHPVAFALTSVLCALVYNSIIYSLSACFAHVGKVLSLIILILQIPGGTGIYPIEMMPKVYQDISPWLPWTYGIKMMRETIGGYYQFTWLNSFSILMLFFAFSLVLGLALKPYLVNVNSLYDRRLLATEFFATESGDDLPTTGIPRLSSILSTLGSRGVYRAKLVEQVDRFDRVYPYLIRGGFVVALLLPWLPFALIPTNNARLASLGIWLIVSLVDILFLTIVEDIHDNLHRSLSISDMTDQDLHALLNERGE</sequence>
<dbReference type="RefSeq" id="WP_094689278.1">
    <property type="nucleotide sequence ID" value="NZ_JACBYZ010000001.1"/>
</dbReference>
<feature type="transmembrane region" description="Helical" evidence="5">
    <location>
        <begin position="545"/>
        <end position="566"/>
    </location>
</feature>
<evidence type="ECO:0000259" key="7">
    <source>
        <dbReference type="Pfam" id="PF12698"/>
    </source>
</evidence>
<evidence type="ECO:0000256" key="1">
    <source>
        <dbReference type="ARBA" id="ARBA00004141"/>
    </source>
</evidence>
<feature type="domain" description="ABC-2 type transporter transmembrane" evidence="7">
    <location>
        <begin position="30"/>
        <end position="188"/>
    </location>
</feature>